<evidence type="ECO:0000256" key="1">
    <source>
        <dbReference type="SAM" id="Phobius"/>
    </source>
</evidence>
<sequence>STVLPDLIWFFFPLLFLGFLDTCVVVSSKFLRWTVGGERSLDPRHDHTVEARRAAQRLPGSVPAEVGSPHRVLHQTPDQQQGRCCCSSFVGIVVLFAFSIFLCDTLFQIR</sequence>
<dbReference type="AlphaFoldDB" id="A0A1D1XIK8"/>
<gene>
    <name evidence="2" type="primary">EID2B_1</name>
    <name evidence="2" type="ORF">g.25414</name>
</gene>
<name>A0A1D1XIK8_9ARAE</name>
<reference evidence="2" key="1">
    <citation type="submission" date="2015-07" db="EMBL/GenBank/DDBJ databases">
        <title>Transcriptome Assembly of Anthurium amnicola.</title>
        <authorList>
            <person name="Suzuki J."/>
        </authorList>
    </citation>
    <scope>NUCLEOTIDE SEQUENCE</scope>
</reference>
<dbReference type="EMBL" id="GDJX01025706">
    <property type="protein sequence ID" value="JAT42230.1"/>
    <property type="molecule type" value="Transcribed_RNA"/>
</dbReference>
<feature type="non-terminal residue" evidence="2">
    <location>
        <position position="1"/>
    </location>
</feature>
<keyword evidence="1" id="KW-0472">Membrane</keyword>
<feature type="transmembrane region" description="Helical" evidence="1">
    <location>
        <begin position="89"/>
        <end position="109"/>
    </location>
</feature>
<proteinExistence type="predicted"/>
<accession>A0A1D1XIK8</accession>
<organism evidence="2">
    <name type="scientific">Anthurium amnicola</name>
    <dbReference type="NCBI Taxonomy" id="1678845"/>
    <lineage>
        <taxon>Eukaryota</taxon>
        <taxon>Viridiplantae</taxon>
        <taxon>Streptophyta</taxon>
        <taxon>Embryophyta</taxon>
        <taxon>Tracheophyta</taxon>
        <taxon>Spermatophyta</taxon>
        <taxon>Magnoliopsida</taxon>
        <taxon>Liliopsida</taxon>
        <taxon>Araceae</taxon>
        <taxon>Pothoideae</taxon>
        <taxon>Potheae</taxon>
        <taxon>Anthurium</taxon>
    </lineage>
</organism>
<keyword evidence="1" id="KW-0812">Transmembrane</keyword>
<keyword evidence="1" id="KW-1133">Transmembrane helix</keyword>
<protein>
    <submittedName>
        <fullName evidence="2">EP300-interacting inhibitor of differentiation 2B</fullName>
    </submittedName>
</protein>
<feature type="transmembrane region" description="Helical" evidence="1">
    <location>
        <begin position="6"/>
        <end position="26"/>
    </location>
</feature>
<evidence type="ECO:0000313" key="2">
    <source>
        <dbReference type="EMBL" id="JAT42230.1"/>
    </source>
</evidence>